<dbReference type="Proteomes" id="UP000010467">
    <property type="component" value="Chromosome"/>
</dbReference>
<comment type="similarity">
    <text evidence="4">Belongs to the BCKDHA family.</text>
</comment>
<proteinExistence type="inferred from homology"/>
<evidence type="ECO:0000313" key="7">
    <source>
        <dbReference type="Proteomes" id="UP000010467"/>
    </source>
</evidence>
<organism evidence="6 7">
    <name type="scientific">Deinococcus peraridilitoris (strain DSM 19664 / LMG 22246 / CIP 109416 / KR-200)</name>
    <dbReference type="NCBI Taxonomy" id="937777"/>
    <lineage>
        <taxon>Bacteria</taxon>
        <taxon>Thermotogati</taxon>
        <taxon>Deinococcota</taxon>
        <taxon>Deinococci</taxon>
        <taxon>Deinococcales</taxon>
        <taxon>Deinococcaceae</taxon>
        <taxon>Deinococcus</taxon>
    </lineage>
</organism>
<accession>K9ZYL2</accession>
<dbReference type="InterPro" id="IPR001017">
    <property type="entry name" value="DH_E1"/>
</dbReference>
<dbReference type="eggNOG" id="COG1071">
    <property type="taxonomic scope" value="Bacteria"/>
</dbReference>
<dbReference type="InterPro" id="IPR050771">
    <property type="entry name" value="Alpha-ketoacid_DH_E1_comp"/>
</dbReference>
<evidence type="ECO:0000256" key="2">
    <source>
        <dbReference type="ARBA" id="ARBA00023002"/>
    </source>
</evidence>
<dbReference type="Gene3D" id="3.40.50.970">
    <property type="match status" value="1"/>
</dbReference>
<keyword evidence="3 4" id="KW-0786">Thiamine pyrophosphate</keyword>
<dbReference type="PANTHER" id="PTHR43380">
    <property type="entry name" value="2-OXOISOVALERATE DEHYDROGENASE SUBUNIT ALPHA, MITOCHONDRIAL"/>
    <property type="match status" value="1"/>
</dbReference>
<comment type="catalytic activity">
    <reaction evidence="4">
        <text>N(6)-[(R)-lipoyl]-L-lysyl-[protein] + 3-methyl-2-oxobutanoate + H(+) = N(6)-[(R)-S(8)-2-methylpropanoyldihydrolipoyl]-L-lysyl-[protein] + CO2</text>
        <dbReference type="Rhea" id="RHEA:13457"/>
        <dbReference type="Rhea" id="RHEA-COMP:10474"/>
        <dbReference type="Rhea" id="RHEA-COMP:10497"/>
        <dbReference type="ChEBI" id="CHEBI:11851"/>
        <dbReference type="ChEBI" id="CHEBI:15378"/>
        <dbReference type="ChEBI" id="CHEBI:16526"/>
        <dbReference type="ChEBI" id="CHEBI:83099"/>
        <dbReference type="ChEBI" id="CHEBI:83142"/>
        <dbReference type="EC" id="1.2.4.4"/>
    </reaction>
</comment>
<dbReference type="OrthoDB" id="9766715at2"/>
<dbReference type="EC" id="1.2.4.4" evidence="4"/>
<evidence type="ECO:0000256" key="4">
    <source>
        <dbReference type="RuleBase" id="RU365014"/>
    </source>
</evidence>
<dbReference type="RefSeq" id="WP_015235046.1">
    <property type="nucleotide sequence ID" value="NC_019793.1"/>
</dbReference>
<evidence type="ECO:0000313" key="6">
    <source>
        <dbReference type="EMBL" id="AFZ66738.1"/>
    </source>
</evidence>
<dbReference type="GO" id="GO:0003863">
    <property type="term" value="F:branched-chain 2-oxo acid dehydrogenase activity"/>
    <property type="evidence" value="ECO:0007669"/>
    <property type="project" value="UniProtKB-EC"/>
</dbReference>
<dbReference type="EMBL" id="CP003382">
    <property type="protein sequence ID" value="AFZ66738.1"/>
    <property type="molecule type" value="Genomic_DNA"/>
</dbReference>
<keyword evidence="2 4" id="KW-0560">Oxidoreductase</keyword>
<dbReference type="GO" id="GO:0009083">
    <property type="term" value="P:branched-chain amino acid catabolic process"/>
    <property type="evidence" value="ECO:0007669"/>
    <property type="project" value="TreeGrafter"/>
</dbReference>
<dbReference type="HOGENOM" id="CLU_029393_1_0_0"/>
<dbReference type="SUPFAM" id="SSF52518">
    <property type="entry name" value="Thiamin diphosphate-binding fold (THDP-binding)"/>
    <property type="match status" value="1"/>
</dbReference>
<evidence type="ECO:0000259" key="5">
    <source>
        <dbReference type="Pfam" id="PF00676"/>
    </source>
</evidence>
<evidence type="ECO:0000256" key="1">
    <source>
        <dbReference type="ARBA" id="ARBA00001964"/>
    </source>
</evidence>
<dbReference type="InterPro" id="IPR029061">
    <property type="entry name" value="THDP-binding"/>
</dbReference>
<reference evidence="7" key="1">
    <citation type="submission" date="2012-03" db="EMBL/GenBank/DDBJ databases">
        <title>Complete sequence of chromosome of Deinococcus peraridilitoris DSM 19664.</title>
        <authorList>
            <person name="Lucas S."/>
            <person name="Copeland A."/>
            <person name="Lapidus A."/>
            <person name="Glavina del Rio T."/>
            <person name="Dalin E."/>
            <person name="Tice H."/>
            <person name="Bruce D."/>
            <person name="Goodwin L."/>
            <person name="Pitluck S."/>
            <person name="Peters L."/>
            <person name="Mikhailova N."/>
            <person name="Lu M."/>
            <person name="Kyrpides N."/>
            <person name="Mavromatis K."/>
            <person name="Ivanova N."/>
            <person name="Brettin T."/>
            <person name="Detter J.C."/>
            <person name="Han C."/>
            <person name="Larimer F."/>
            <person name="Land M."/>
            <person name="Hauser L."/>
            <person name="Markowitz V."/>
            <person name="Cheng J.-F."/>
            <person name="Hugenholtz P."/>
            <person name="Woyke T."/>
            <person name="Wu D."/>
            <person name="Pukall R."/>
            <person name="Steenblock K."/>
            <person name="Brambilla E."/>
            <person name="Klenk H.-P."/>
            <person name="Eisen J.A."/>
        </authorList>
    </citation>
    <scope>NUCLEOTIDE SEQUENCE [LARGE SCALE GENOMIC DNA]</scope>
    <source>
        <strain evidence="7">DSM 19664 / LMG 22246 / CIP 109416 / KR-200</strain>
    </source>
</reference>
<dbReference type="PATRIC" id="fig|937777.3.peg.1184"/>
<dbReference type="STRING" id="937777.Deipe_1182"/>
<dbReference type="PANTHER" id="PTHR43380:SF1">
    <property type="entry name" value="2-OXOISOVALERATE DEHYDROGENASE SUBUNIT ALPHA, MITOCHONDRIAL"/>
    <property type="match status" value="1"/>
</dbReference>
<comment type="function">
    <text evidence="4">The branched-chain alpha-keto dehydrogenase complex catalyzes the overall conversion of alpha-keto acids to acyl-CoA and CO(2). It contains multiple copies of three enzymatic components: branched-chain alpha-keto acid decarboxylase (E1), lipoamide acyltransferase (E2) and lipoamide dehydrogenase (E3).</text>
</comment>
<evidence type="ECO:0000256" key="3">
    <source>
        <dbReference type="ARBA" id="ARBA00023052"/>
    </source>
</evidence>
<gene>
    <name evidence="6" type="ordered locus">Deipe_1182</name>
</gene>
<dbReference type="Pfam" id="PF00676">
    <property type="entry name" value="E1_dh"/>
    <property type="match status" value="1"/>
</dbReference>
<dbReference type="CDD" id="cd02000">
    <property type="entry name" value="TPP_E1_PDC_ADC_BCADC"/>
    <property type="match status" value="1"/>
</dbReference>
<keyword evidence="6" id="KW-0670">Pyruvate</keyword>
<keyword evidence="7" id="KW-1185">Reference proteome</keyword>
<sequence>MYKPFTEKPIQKVGEDGRKIGRWTLEHSETQLRALHRDMLRARVFDDKLITLLRQGKTTFYAQCSGMEATQVGIAHGVRSGHDWFWPYYRDQGVALALGISMRDLMAQCLGMAGDLNKGRQMPHHFGVKNFNLASISSSIANQVAPATGTAMAQKYLGTDEITVCTFGDGATSEGDWHAGLNMAGVNKAPILFVCENNQWAISVGVAHQTASENIAIKAKAYGMPGYYVDGQDVLAVQSVVQEVAERVRAGEGPALIECLTYRLGSHSNADADAEKRYRNREEVEEWKNRDPIARFERFLANEGLTIDADEKAGMRAEISRELDEAIAWAESTGEPHWPTMFDDVYAEIPPHLIEQRELVRAEQEG</sequence>
<dbReference type="AlphaFoldDB" id="K9ZYL2"/>
<protein>
    <recommendedName>
        <fullName evidence="4">2-oxoisovalerate dehydrogenase subunit alpha</fullName>
        <ecNumber evidence="4">1.2.4.4</ecNumber>
    </recommendedName>
    <alternativeName>
        <fullName evidence="4">Branched-chain alpha-keto acid dehydrogenase E1 component alpha chain</fullName>
    </alternativeName>
</protein>
<comment type="cofactor">
    <cofactor evidence="1 4">
        <name>thiamine diphosphate</name>
        <dbReference type="ChEBI" id="CHEBI:58937"/>
    </cofactor>
</comment>
<dbReference type="KEGG" id="dpd:Deipe_1182"/>
<feature type="domain" description="Dehydrogenase E1 component" evidence="5">
    <location>
        <begin position="38"/>
        <end position="337"/>
    </location>
</feature>
<name>K9ZYL2_DEIPD</name>